<feature type="compositionally biased region" description="Low complexity" evidence="2">
    <location>
        <begin position="82"/>
        <end position="110"/>
    </location>
</feature>
<dbReference type="KEGG" id="tmo:TMO_0315"/>
<organism evidence="3 4">
    <name type="scientific">Tistrella mobilis (strain KA081020-065)</name>
    <dbReference type="NCBI Taxonomy" id="1110502"/>
    <lineage>
        <taxon>Bacteria</taxon>
        <taxon>Pseudomonadati</taxon>
        <taxon>Pseudomonadota</taxon>
        <taxon>Alphaproteobacteria</taxon>
        <taxon>Geminicoccales</taxon>
        <taxon>Geminicoccaceae</taxon>
        <taxon>Tistrella</taxon>
    </lineage>
</organism>
<dbReference type="eggNOG" id="COG2960">
    <property type="taxonomic scope" value="Bacteria"/>
</dbReference>
<dbReference type="Pfam" id="PF04380">
    <property type="entry name" value="BMFP"/>
    <property type="match status" value="1"/>
</dbReference>
<reference evidence="3 4" key="1">
    <citation type="journal article" date="2012" name="J. Am. Chem. Soc.">
        <title>Bacterial biosynthesis and maturation of the didemnin anti-cancer agents.</title>
        <authorList>
            <person name="Xu Y."/>
            <person name="Kersten R.D."/>
            <person name="Nam S.J."/>
            <person name="Lu L."/>
            <person name="Al-Suwailem A.M."/>
            <person name="Zheng H."/>
            <person name="Fenical W."/>
            <person name="Dorrestein P.C."/>
            <person name="Moore B.S."/>
            <person name="Qian P.Y."/>
        </authorList>
    </citation>
    <scope>NUCLEOTIDE SEQUENCE [LARGE SCALE GENOMIC DNA]</scope>
    <source>
        <strain evidence="3 4">KA081020-065</strain>
    </source>
</reference>
<evidence type="ECO:0000313" key="4">
    <source>
        <dbReference type="Proteomes" id="UP000005258"/>
    </source>
</evidence>
<keyword evidence="1" id="KW-0175">Coiled coil</keyword>
<dbReference type="EMBL" id="CP003236">
    <property type="protein sequence ID" value="AFK52154.1"/>
    <property type="molecule type" value="Genomic_DNA"/>
</dbReference>
<feature type="coiled-coil region" evidence="1">
    <location>
        <begin position="52"/>
        <end position="79"/>
    </location>
</feature>
<protein>
    <recommendedName>
        <fullName evidence="5">Pyrroline-5-carboxylate reductase</fullName>
    </recommendedName>
</protein>
<dbReference type="RefSeq" id="WP_014743834.1">
    <property type="nucleotide sequence ID" value="NC_017956.1"/>
</dbReference>
<dbReference type="AlphaFoldDB" id="I3THB6"/>
<proteinExistence type="predicted"/>
<name>I3THB6_TISMK</name>
<keyword evidence="4" id="KW-1185">Reference proteome</keyword>
<evidence type="ECO:0000313" key="3">
    <source>
        <dbReference type="EMBL" id="AFK52154.1"/>
    </source>
</evidence>
<sequence>MQSNNPFFDDMARVASGAMSGFAGLRQEMDQLVRSRVERMLAEMGAVTREEADALRALAEGQAERITALEARIAALEAAAGPVADAPKADAPQAHAPQAHAPQADAPQADAPDERSAS</sequence>
<dbReference type="PATRIC" id="fig|1110502.3.peg.327"/>
<evidence type="ECO:0008006" key="5">
    <source>
        <dbReference type="Google" id="ProtNLM"/>
    </source>
</evidence>
<accession>I3THB6</accession>
<evidence type="ECO:0000256" key="2">
    <source>
        <dbReference type="SAM" id="MobiDB-lite"/>
    </source>
</evidence>
<dbReference type="HOGENOM" id="CLU_154412_1_1_5"/>
<feature type="region of interest" description="Disordered" evidence="2">
    <location>
        <begin position="82"/>
        <end position="118"/>
    </location>
</feature>
<evidence type="ECO:0000256" key="1">
    <source>
        <dbReference type="SAM" id="Coils"/>
    </source>
</evidence>
<gene>
    <name evidence="3" type="ordered locus">TMO_0315</name>
</gene>
<dbReference type="STRING" id="1110502.TMO_0315"/>
<dbReference type="InterPro" id="IPR007475">
    <property type="entry name" value="UbiK"/>
</dbReference>
<dbReference type="Proteomes" id="UP000005258">
    <property type="component" value="Chromosome"/>
</dbReference>